<dbReference type="Pfam" id="PF22014">
    <property type="entry name" value="DUF6932"/>
    <property type="match status" value="1"/>
</dbReference>
<protein>
    <submittedName>
        <fullName evidence="2">Uncharacterized protein</fullName>
    </submittedName>
</protein>
<feature type="region of interest" description="Disordered" evidence="1">
    <location>
        <begin position="1"/>
        <end position="28"/>
    </location>
</feature>
<organism evidence="2 3">
    <name type="scientific">Gluconacetobacter tumulicola</name>
    <dbReference type="NCBI Taxonomy" id="1017177"/>
    <lineage>
        <taxon>Bacteria</taxon>
        <taxon>Pseudomonadati</taxon>
        <taxon>Pseudomonadota</taxon>
        <taxon>Alphaproteobacteria</taxon>
        <taxon>Acetobacterales</taxon>
        <taxon>Acetobacteraceae</taxon>
        <taxon>Gluconacetobacter</taxon>
    </lineage>
</organism>
<evidence type="ECO:0000313" key="3">
    <source>
        <dbReference type="Proteomes" id="UP000525623"/>
    </source>
</evidence>
<dbReference type="Proteomes" id="UP000525623">
    <property type="component" value="Unassembled WGS sequence"/>
</dbReference>
<comment type="caution">
    <text evidence="2">The sequence shown here is derived from an EMBL/GenBank/DDBJ whole genome shotgun (WGS) entry which is preliminary data.</text>
</comment>
<reference evidence="2 3" key="1">
    <citation type="submission" date="2020-04" db="EMBL/GenBank/DDBJ databases">
        <title>Description of novel Gluconacetobacter.</title>
        <authorList>
            <person name="Sombolestani A."/>
        </authorList>
    </citation>
    <scope>NUCLEOTIDE SEQUENCE [LARGE SCALE GENOMIC DNA]</scope>
    <source>
        <strain evidence="2 3">LMG 27725</strain>
    </source>
</reference>
<evidence type="ECO:0000256" key="1">
    <source>
        <dbReference type="SAM" id="MobiDB-lite"/>
    </source>
</evidence>
<proteinExistence type="predicted"/>
<dbReference type="RefSeq" id="WP_182964026.1">
    <property type="nucleotide sequence ID" value="NZ_BAABGC010000002.1"/>
</dbReference>
<accession>A0A7W4JAP0</accession>
<keyword evidence="3" id="KW-1185">Reference proteome</keyword>
<evidence type="ECO:0000313" key="2">
    <source>
        <dbReference type="EMBL" id="MBB2177634.1"/>
    </source>
</evidence>
<dbReference type="InterPro" id="IPR053860">
    <property type="entry name" value="DUF6932"/>
</dbReference>
<dbReference type="AlphaFoldDB" id="A0A7W4JAP0"/>
<sequence>MIPPFNEGGVLPPFIGEDATGERQLPRSPYPSTMLSLVDRFASSRERVVILRGLMDLRASLRAAGLTEGLQWIDGSFVEDCETARRRPPGDVDVVNLVRRPATLTDDTDWAGFLNDNSDLINTSLIKSRFHCDAYFVDLDIDPICVAQQVAYWFGLFSHQRDTFRWKGLVQLELMEDDGAAKAALEAKERTW</sequence>
<dbReference type="EMBL" id="JABEQL010000001">
    <property type="protein sequence ID" value="MBB2177634.1"/>
    <property type="molecule type" value="Genomic_DNA"/>
</dbReference>
<name>A0A7W4JAP0_9PROT</name>
<gene>
    <name evidence="2" type="ORF">HLH29_00340</name>
</gene>